<evidence type="ECO:0000313" key="1">
    <source>
        <dbReference type="EMBL" id="KAG5457422.1"/>
    </source>
</evidence>
<proteinExistence type="predicted"/>
<sequence>MSGNRHFQGGKGGENLCFVAGGRRLLSLTRDGLLDLLLPLVNLLLLALERLANLVSPRGRRRFSQVILWNPSPDPRAPNFAFLEGTLAFLSALAAAYELYLVTVVGSEEEAQHVQWGLEQSGLYDSPPPALDRRRVLFCKTEQGKSHIVRHVEPLVHVDANRQVAEGLARFVKHVVLVQKAGGGGGTAGAHGAGKPTPANVETCTSILTSSLNRIASQNK</sequence>
<keyword evidence="2" id="KW-1185">Reference proteome</keyword>
<reference evidence="1 2" key="1">
    <citation type="journal article" name="Sci. Rep.">
        <title>Genome-scale phylogenetic analyses confirm Olpidium as the closest living zoosporic fungus to the non-flagellated, terrestrial fungi.</title>
        <authorList>
            <person name="Chang Y."/>
            <person name="Rochon D."/>
            <person name="Sekimoto S."/>
            <person name="Wang Y."/>
            <person name="Chovatia M."/>
            <person name="Sandor L."/>
            <person name="Salamov A."/>
            <person name="Grigoriev I.V."/>
            <person name="Stajich J.E."/>
            <person name="Spatafora J.W."/>
        </authorList>
    </citation>
    <scope>NUCLEOTIDE SEQUENCE [LARGE SCALE GENOMIC DNA]</scope>
    <source>
        <strain evidence="1">S191</strain>
    </source>
</reference>
<comment type="caution">
    <text evidence="1">The sequence shown here is derived from an EMBL/GenBank/DDBJ whole genome shotgun (WGS) entry which is preliminary data.</text>
</comment>
<dbReference type="Proteomes" id="UP000673691">
    <property type="component" value="Unassembled WGS sequence"/>
</dbReference>
<protein>
    <submittedName>
        <fullName evidence="1">Uncharacterized protein</fullName>
    </submittedName>
</protein>
<accession>A0A8H7ZQ94</accession>
<dbReference type="PANTHER" id="PTHR34126:SF1">
    <property type="entry name" value="PEROXISOME BIOGENESIS PROTEIN 22"/>
    <property type="match status" value="1"/>
</dbReference>
<dbReference type="OrthoDB" id="77656at2759"/>
<dbReference type="GO" id="GO:0007031">
    <property type="term" value="P:peroxisome organization"/>
    <property type="evidence" value="ECO:0007669"/>
    <property type="project" value="InterPro"/>
</dbReference>
<evidence type="ECO:0000313" key="2">
    <source>
        <dbReference type="Proteomes" id="UP000673691"/>
    </source>
</evidence>
<dbReference type="InterPro" id="IPR037485">
    <property type="entry name" value="PEX22"/>
</dbReference>
<dbReference type="Pfam" id="PF22978">
    <property type="entry name" value="HAD_Pex22"/>
    <property type="match status" value="1"/>
</dbReference>
<dbReference type="PANTHER" id="PTHR34126">
    <property type="entry name" value="PEROXISOME BIOGENESIS PROTEIN 22"/>
    <property type="match status" value="1"/>
</dbReference>
<name>A0A8H7ZQ94_9FUNG</name>
<gene>
    <name evidence="1" type="ORF">BJ554DRAFT_2572</name>
</gene>
<dbReference type="AlphaFoldDB" id="A0A8H7ZQ94"/>
<dbReference type="EMBL" id="JAEFCI010010108">
    <property type="protein sequence ID" value="KAG5457422.1"/>
    <property type="molecule type" value="Genomic_DNA"/>
</dbReference>
<organism evidence="1 2">
    <name type="scientific">Olpidium bornovanus</name>
    <dbReference type="NCBI Taxonomy" id="278681"/>
    <lineage>
        <taxon>Eukaryota</taxon>
        <taxon>Fungi</taxon>
        <taxon>Fungi incertae sedis</taxon>
        <taxon>Olpidiomycota</taxon>
        <taxon>Olpidiomycotina</taxon>
        <taxon>Olpidiomycetes</taxon>
        <taxon>Olpidiales</taxon>
        <taxon>Olpidiaceae</taxon>
        <taxon>Olpidium</taxon>
    </lineage>
</organism>